<evidence type="ECO:0000313" key="4">
    <source>
        <dbReference type="Proteomes" id="UP001215151"/>
    </source>
</evidence>
<feature type="region of interest" description="Disordered" evidence="1">
    <location>
        <begin position="1"/>
        <end position="70"/>
    </location>
</feature>
<feature type="domain" description="Fungal-type protein kinase" evidence="2">
    <location>
        <begin position="390"/>
        <end position="634"/>
    </location>
</feature>
<feature type="region of interest" description="Disordered" evidence="1">
    <location>
        <begin position="699"/>
        <end position="739"/>
    </location>
</feature>
<dbReference type="InterPro" id="IPR008266">
    <property type="entry name" value="Tyr_kinase_AS"/>
</dbReference>
<dbReference type="InterPro" id="IPR040976">
    <property type="entry name" value="Pkinase_fungal"/>
</dbReference>
<dbReference type="Proteomes" id="UP001215151">
    <property type="component" value="Unassembled WGS sequence"/>
</dbReference>
<comment type="caution">
    <text evidence="3">The sequence shown here is derived from an EMBL/GenBank/DDBJ whole genome shotgun (WGS) entry which is preliminary data.</text>
</comment>
<dbReference type="PANTHER" id="PTHR38248">
    <property type="entry name" value="FUNK1 6"/>
    <property type="match status" value="1"/>
</dbReference>
<gene>
    <name evidence="3" type="ORF">ONZ51_g2161</name>
</gene>
<dbReference type="GO" id="GO:0004672">
    <property type="term" value="F:protein kinase activity"/>
    <property type="evidence" value="ECO:0007669"/>
    <property type="project" value="InterPro"/>
</dbReference>
<dbReference type="Pfam" id="PF17667">
    <property type="entry name" value="Pkinase_fungal"/>
    <property type="match status" value="2"/>
</dbReference>
<feature type="region of interest" description="Disordered" evidence="1">
    <location>
        <begin position="766"/>
        <end position="804"/>
    </location>
</feature>
<sequence>MADASDMPADIPRAYRIPFSSPPPRLPSPDRFQEPYVDTPSPSHQENNITPGHLLAPTQSFASNDASPAGKKTYYQSRTYASIQKPNFQERRRQVRLSMSGKSVIVEYEDFMKRFVPAPPGQEEPTNKLKAMDFSKVPTKPEVNMYEPLMTALNHDWLLPEDVAISNANTPDPSAKTKNVVDAGLYRRADKDKVGKKTKWAYMELSIECKTEDVQHDPFNESKKSGNHEDASDIRKQILGQIMCYAGYVFDNQQRMHHFMLIIFADMARIICWDRAGLTATQAFNYVTDPLKLGRFIWRFARMTPAQRGHDPTAVRVPRDSVNGKLMLERAQPPKSLSVADDASTGTGKKQAKKRPKSATPKPVIPGDYPRAEFEKSLEGDAIWWRLRVDDSKQGSRYFLVGKPHFVAPGLAGRGTHTFIAIDEADPYGPFVYLKDAWRVAHTGIDQEGKILERLNSDDDGGPVPYVPSVRFHGDVEDQVTRSQEVWLEQNKGKTRDQCPLKTHRHYRLVVNEVGRPLALFKNMKELIGLVTLCLKAHGEAYNRKKLIHRDISAGNVLIYPELVCDANGVVTERPRPLLADWELAKRVDDPKEAPRQPDRTGTWQFMSASALSQPSKRIIVQDDVESFFHLVLYHAIRFIPHNCLNVGSFMEMYFDGHIEEHGVYYGGKDKLKSMENGELTTPRGFPLCFYVGEEASEDLPDPSVATPSPSITQTSDAASNSPSSSSVTNAEDAPRTHEHVIHPVTKLLEDCLLRLKAHYTLYVTQKSTDSSSHKQSHVKKATDVDSAVTSLRKKRKPTVKQPKVLSPAERAELEILAAKLADHSEMIDLFAEHYEEGDWPDDDRCPDQLPKDYKPNYNTLLATGGSKRAAGSAFETSAHQAKRSRVSGI</sequence>
<evidence type="ECO:0000256" key="1">
    <source>
        <dbReference type="SAM" id="MobiDB-lite"/>
    </source>
</evidence>
<organism evidence="3 4">
    <name type="scientific">Trametes cubensis</name>
    <dbReference type="NCBI Taxonomy" id="1111947"/>
    <lineage>
        <taxon>Eukaryota</taxon>
        <taxon>Fungi</taxon>
        <taxon>Dikarya</taxon>
        <taxon>Basidiomycota</taxon>
        <taxon>Agaricomycotina</taxon>
        <taxon>Agaricomycetes</taxon>
        <taxon>Polyporales</taxon>
        <taxon>Polyporaceae</taxon>
        <taxon>Trametes</taxon>
    </lineage>
</organism>
<name>A0AAD7XE72_9APHY</name>
<feature type="compositionally biased region" description="Polar residues" evidence="1">
    <location>
        <begin position="706"/>
        <end position="715"/>
    </location>
</feature>
<accession>A0AAD7XE72</accession>
<protein>
    <recommendedName>
        <fullName evidence="2">Fungal-type protein kinase domain-containing protein</fullName>
    </recommendedName>
</protein>
<dbReference type="AlphaFoldDB" id="A0AAD7XE72"/>
<feature type="compositionally biased region" description="Low complexity" evidence="1">
    <location>
        <begin position="716"/>
        <end position="727"/>
    </location>
</feature>
<feature type="compositionally biased region" description="Polar residues" evidence="1">
    <location>
        <begin position="40"/>
        <end position="50"/>
    </location>
</feature>
<proteinExistence type="predicted"/>
<feature type="compositionally biased region" description="Basic residues" evidence="1">
    <location>
        <begin position="881"/>
        <end position="890"/>
    </location>
</feature>
<dbReference type="EMBL" id="JAPEVG010000033">
    <property type="protein sequence ID" value="KAJ8494700.1"/>
    <property type="molecule type" value="Genomic_DNA"/>
</dbReference>
<feature type="compositionally biased region" description="Polar residues" evidence="1">
    <location>
        <begin position="57"/>
        <end position="66"/>
    </location>
</feature>
<dbReference type="Gene3D" id="1.10.510.10">
    <property type="entry name" value="Transferase(Phosphotransferase) domain 1"/>
    <property type="match status" value="1"/>
</dbReference>
<keyword evidence="4" id="KW-1185">Reference proteome</keyword>
<evidence type="ECO:0000259" key="2">
    <source>
        <dbReference type="Pfam" id="PF17667"/>
    </source>
</evidence>
<dbReference type="PROSITE" id="PS00109">
    <property type="entry name" value="PROTEIN_KINASE_TYR"/>
    <property type="match status" value="1"/>
</dbReference>
<dbReference type="SUPFAM" id="SSF56112">
    <property type="entry name" value="Protein kinase-like (PK-like)"/>
    <property type="match status" value="1"/>
</dbReference>
<feature type="region of interest" description="Disordered" evidence="1">
    <location>
        <begin position="867"/>
        <end position="890"/>
    </location>
</feature>
<dbReference type="InterPro" id="IPR011009">
    <property type="entry name" value="Kinase-like_dom_sf"/>
</dbReference>
<feature type="region of interest" description="Disordered" evidence="1">
    <location>
        <begin position="333"/>
        <end position="370"/>
    </location>
</feature>
<feature type="domain" description="Fungal-type protein kinase" evidence="2">
    <location>
        <begin position="232"/>
        <end position="316"/>
    </location>
</feature>
<dbReference type="PANTHER" id="PTHR38248:SF2">
    <property type="entry name" value="FUNK1 11"/>
    <property type="match status" value="1"/>
</dbReference>
<evidence type="ECO:0000313" key="3">
    <source>
        <dbReference type="EMBL" id="KAJ8494700.1"/>
    </source>
</evidence>
<reference evidence="3" key="1">
    <citation type="submission" date="2022-11" db="EMBL/GenBank/DDBJ databases">
        <title>Genome Sequence of Cubamyces cubensis.</title>
        <authorList>
            <person name="Buettner E."/>
        </authorList>
    </citation>
    <scope>NUCLEOTIDE SEQUENCE</scope>
    <source>
        <strain evidence="3">MPL-01</strain>
    </source>
</reference>